<evidence type="ECO:0000256" key="2">
    <source>
        <dbReference type="SAM" id="MobiDB-lite"/>
    </source>
</evidence>
<dbReference type="SUPFAM" id="SSF54928">
    <property type="entry name" value="RNA-binding domain, RBD"/>
    <property type="match status" value="1"/>
</dbReference>
<feature type="compositionally biased region" description="Basic residues" evidence="2">
    <location>
        <begin position="30"/>
        <end position="41"/>
    </location>
</feature>
<name>A0AAD3CQ85_9STRA</name>
<dbReference type="Pfam" id="PF00076">
    <property type="entry name" value="RRM_1"/>
    <property type="match status" value="1"/>
</dbReference>
<dbReference type="AlphaFoldDB" id="A0AAD3CQ85"/>
<dbReference type="Proteomes" id="UP001054902">
    <property type="component" value="Unassembled WGS sequence"/>
</dbReference>
<feature type="compositionally biased region" description="Basic residues" evidence="2">
    <location>
        <begin position="52"/>
        <end position="70"/>
    </location>
</feature>
<dbReference type="PROSITE" id="PS50102">
    <property type="entry name" value="RRM"/>
    <property type="match status" value="1"/>
</dbReference>
<feature type="compositionally biased region" description="Polar residues" evidence="2">
    <location>
        <begin position="1"/>
        <end position="11"/>
    </location>
</feature>
<dbReference type="InterPro" id="IPR050441">
    <property type="entry name" value="RBM"/>
</dbReference>
<dbReference type="InterPro" id="IPR012677">
    <property type="entry name" value="Nucleotide-bd_a/b_plait_sf"/>
</dbReference>
<dbReference type="EMBL" id="BLLK01000038">
    <property type="protein sequence ID" value="GFH50153.1"/>
    <property type="molecule type" value="Genomic_DNA"/>
</dbReference>
<evidence type="ECO:0000313" key="5">
    <source>
        <dbReference type="Proteomes" id="UP001054902"/>
    </source>
</evidence>
<feature type="compositionally biased region" description="Basic and acidic residues" evidence="2">
    <location>
        <begin position="138"/>
        <end position="151"/>
    </location>
</feature>
<dbReference type="InterPro" id="IPR035979">
    <property type="entry name" value="RBD_domain_sf"/>
</dbReference>
<protein>
    <recommendedName>
        <fullName evidence="3">RRM domain-containing protein</fullName>
    </recommendedName>
</protein>
<feature type="domain" description="RRM" evidence="3">
    <location>
        <begin position="175"/>
        <end position="253"/>
    </location>
</feature>
<accession>A0AAD3CQ85</accession>
<dbReference type="GO" id="GO:0003723">
    <property type="term" value="F:RNA binding"/>
    <property type="evidence" value="ECO:0007669"/>
    <property type="project" value="UniProtKB-UniRule"/>
</dbReference>
<sequence>MTSPTSPPIDTNETRGMPAPHSFERDTRPRSRSPHRRKSPSRNRSTSPYSSTRRRDRRRSRSRSRSRSRRNSREFDRRRDVRPRDRAGSRGSKSSRGSGRSRSRSPRRRDSPRSRDRRRSRSRSYERPPHGYYGHTSHPHDRPYDRPESHYGRGPPIPNPPPPSRRRRRDTPPGVSLLVRNLANEVTTQDLHAAFARIGELRDVYIPLDYHSKLPKGFAFIEYANPEQARNAKAEMDKFVMKGRELEVVFAQEKRKTPGEMIHRGDSPPRGSDRGMYGGGGRSGGGGSFDRSSSFERYRQREGRR</sequence>
<feature type="compositionally biased region" description="Low complexity" evidence="2">
    <location>
        <begin position="42"/>
        <end position="51"/>
    </location>
</feature>
<feature type="compositionally biased region" description="Basic and acidic residues" evidence="2">
    <location>
        <begin position="254"/>
        <end position="273"/>
    </location>
</feature>
<evidence type="ECO:0000256" key="1">
    <source>
        <dbReference type="PROSITE-ProRule" id="PRU00176"/>
    </source>
</evidence>
<dbReference type="PANTHER" id="PTHR48034">
    <property type="entry name" value="TRANSFORMER-2 SEX-DETERMINING PROTEIN-RELATED"/>
    <property type="match status" value="1"/>
</dbReference>
<feature type="compositionally biased region" description="Basic and acidic residues" evidence="2">
    <location>
        <begin position="293"/>
        <end position="305"/>
    </location>
</feature>
<gene>
    <name evidence="4" type="ORF">CTEN210_06629</name>
</gene>
<feature type="region of interest" description="Disordered" evidence="2">
    <location>
        <begin position="1"/>
        <end position="172"/>
    </location>
</feature>
<feature type="region of interest" description="Disordered" evidence="2">
    <location>
        <begin position="254"/>
        <end position="305"/>
    </location>
</feature>
<dbReference type="InterPro" id="IPR000504">
    <property type="entry name" value="RRM_dom"/>
</dbReference>
<evidence type="ECO:0000259" key="3">
    <source>
        <dbReference type="PROSITE" id="PS50102"/>
    </source>
</evidence>
<comment type="caution">
    <text evidence="4">The sequence shown here is derived from an EMBL/GenBank/DDBJ whole genome shotgun (WGS) entry which is preliminary data.</text>
</comment>
<feature type="compositionally biased region" description="Low complexity" evidence="2">
    <location>
        <begin position="89"/>
        <end position="98"/>
    </location>
</feature>
<dbReference type="SMART" id="SM00360">
    <property type="entry name" value="RRM"/>
    <property type="match status" value="1"/>
</dbReference>
<reference evidence="4 5" key="1">
    <citation type="journal article" date="2021" name="Sci. Rep.">
        <title>The genome of the diatom Chaetoceros tenuissimus carries an ancient integrated fragment of an extant virus.</title>
        <authorList>
            <person name="Hongo Y."/>
            <person name="Kimura K."/>
            <person name="Takaki Y."/>
            <person name="Yoshida Y."/>
            <person name="Baba S."/>
            <person name="Kobayashi G."/>
            <person name="Nagasaki K."/>
            <person name="Hano T."/>
            <person name="Tomaru Y."/>
        </authorList>
    </citation>
    <scope>NUCLEOTIDE SEQUENCE [LARGE SCALE GENOMIC DNA]</scope>
    <source>
        <strain evidence="4 5">NIES-3715</strain>
    </source>
</reference>
<keyword evidence="1" id="KW-0694">RNA-binding</keyword>
<feature type="compositionally biased region" description="Basic and acidic residues" evidence="2">
    <location>
        <begin position="71"/>
        <end position="88"/>
    </location>
</feature>
<evidence type="ECO:0000313" key="4">
    <source>
        <dbReference type="EMBL" id="GFH50153.1"/>
    </source>
</evidence>
<organism evidence="4 5">
    <name type="scientific">Chaetoceros tenuissimus</name>
    <dbReference type="NCBI Taxonomy" id="426638"/>
    <lineage>
        <taxon>Eukaryota</taxon>
        <taxon>Sar</taxon>
        <taxon>Stramenopiles</taxon>
        <taxon>Ochrophyta</taxon>
        <taxon>Bacillariophyta</taxon>
        <taxon>Coscinodiscophyceae</taxon>
        <taxon>Chaetocerotophycidae</taxon>
        <taxon>Chaetocerotales</taxon>
        <taxon>Chaetocerotaceae</taxon>
        <taxon>Chaetoceros</taxon>
    </lineage>
</organism>
<keyword evidence="5" id="KW-1185">Reference proteome</keyword>
<feature type="compositionally biased region" description="Gly residues" evidence="2">
    <location>
        <begin position="276"/>
        <end position="288"/>
    </location>
</feature>
<proteinExistence type="predicted"/>
<dbReference type="Gene3D" id="3.30.70.330">
    <property type="match status" value="1"/>
</dbReference>